<dbReference type="InterPro" id="IPR022479">
    <property type="entry name" value="PqqD_bac"/>
</dbReference>
<dbReference type="Pfam" id="PF05402">
    <property type="entry name" value="PqqD"/>
    <property type="match status" value="1"/>
</dbReference>
<organism evidence="5 6">
    <name type="scientific">Pseudomonas japonica</name>
    <dbReference type="NCBI Taxonomy" id="256466"/>
    <lineage>
        <taxon>Bacteria</taxon>
        <taxon>Pseudomonadati</taxon>
        <taxon>Pseudomonadota</taxon>
        <taxon>Gammaproteobacteria</taxon>
        <taxon>Pseudomonadales</taxon>
        <taxon>Pseudomonadaceae</taxon>
        <taxon>Pseudomonas</taxon>
    </lineage>
</organism>
<dbReference type="AlphaFoldDB" id="A0A239JZK7"/>
<keyword evidence="3 4" id="KW-0884">PQQ biosynthesis</keyword>
<dbReference type="Proteomes" id="UP000198407">
    <property type="component" value="Unassembled WGS sequence"/>
</dbReference>
<dbReference type="EMBL" id="FZOL01000024">
    <property type="protein sequence ID" value="SNT11195.1"/>
    <property type="molecule type" value="Genomic_DNA"/>
</dbReference>
<proteinExistence type="inferred from homology"/>
<dbReference type="UniPathway" id="UPA00539"/>
<dbReference type="InterPro" id="IPR041881">
    <property type="entry name" value="PqqD_sf"/>
</dbReference>
<reference evidence="6" key="1">
    <citation type="submission" date="2017-06" db="EMBL/GenBank/DDBJ databases">
        <authorList>
            <person name="Varghese N."/>
            <person name="Submissions S."/>
        </authorList>
    </citation>
    <scope>NUCLEOTIDE SEQUENCE [LARGE SCALE GENOMIC DNA]</scope>
    <source>
        <strain evidence="6">DSM 22348</strain>
    </source>
</reference>
<comment type="similarity">
    <text evidence="4">Belongs to the PqqD family.</text>
</comment>
<evidence type="ECO:0000256" key="3">
    <source>
        <dbReference type="ARBA" id="ARBA00022905"/>
    </source>
</evidence>
<evidence type="ECO:0000313" key="6">
    <source>
        <dbReference type="Proteomes" id="UP000198407"/>
    </source>
</evidence>
<dbReference type="STRING" id="1215104.GCA_000730585_00976"/>
<evidence type="ECO:0000256" key="1">
    <source>
        <dbReference type="ARBA" id="ARBA00004886"/>
    </source>
</evidence>
<dbReference type="GO" id="GO:0048038">
    <property type="term" value="F:quinone binding"/>
    <property type="evidence" value="ECO:0007669"/>
    <property type="project" value="InterPro"/>
</dbReference>
<gene>
    <name evidence="4" type="primary">pqqD</name>
    <name evidence="5" type="ORF">SAMN05444352_12473</name>
</gene>
<keyword evidence="6" id="KW-1185">Reference proteome</keyword>
<dbReference type="NCBIfam" id="NF002535">
    <property type="entry name" value="PRK02079.1"/>
    <property type="match status" value="1"/>
</dbReference>
<evidence type="ECO:0000313" key="5">
    <source>
        <dbReference type="EMBL" id="SNT11195.1"/>
    </source>
</evidence>
<dbReference type="RefSeq" id="WP_042128766.1">
    <property type="nucleotide sequence ID" value="NZ_FZOL01000024.1"/>
</dbReference>
<comment type="function">
    <text evidence="4">Functions as a PqqA binding protein and presents PqqA to PqqE, in the pyrroloquinoline quinone (PQQ) biosynthetic pathway.</text>
</comment>
<evidence type="ECO:0000256" key="2">
    <source>
        <dbReference type="ARBA" id="ARBA00011741"/>
    </source>
</evidence>
<evidence type="ECO:0000256" key="4">
    <source>
        <dbReference type="HAMAP-Rule" id="MF_00655"/>
    </source>
</evidence>
<dbReference type="GO" id="GO:0018189">
    <property type="term" value="P:pyrroloquinoline quinone biosynthetic process"/>
    <property type="evidence" value="ECO:0007669"/>
    <property type="project" value="UniProtKB-UniRule"/>
</dbReference>
<dbReference type="NCBIfam" id="TIGR03859">
    <property type="entry name" value="PQQ_PqqD"/>
    <property type="match status" value="1"/>
</dbReference>
<accession>A0A239JZK7</accession>
<dbReference type="HAMAP" id="MF_00655">
    <property type="entry name" value="PQQ_syn_PqqD"/>
    <property type="match status" value="1"/>
</dbReference>
<sequence length="89" mass="10003">MNRQRIPRLRRGYRLQFETAQNSHVLLYPEGMVKLNGSAAAIALHLDGQRSVAAIITELDRQYPGAAELARDVDDFMVSAHAHGWIEFA</sequence>
<name>A0A239JZK7_9PSED</name>
<dbReference type="InterPro" id="IPR008792">
    <property type="entry name" value="PQQD"/>
</dbReference>
<protein>
    <recommendedName>
        <fullName evidence="4">PqqA binding protein</fullName>
    </recommendedName>
    <alternativeName>
        <fullName evidence="4">Coenzyme PQQ synthesis protein D</fullName>
    </alternativeName>
    <alternativeName>
        <fullName evidence="4">Pyrroloquinoline quinone biosynthesis protein D</fullName>
    </alternativeName>
</protein>
<dbReference type="Gene3D" id="1.10.10.1150">
    <property type="entry name" value="Coenzyme PQQ synthesis protein D (PqqD)"/>
    <property type="match status" value="1"/>
</dbReference>
<dbReference type="OrthoDB" id="7356791at2"/>
<comment type="subunit">
    <text evidence="2 4">Monomer. Interacts with PqqE.</text>
</comment>
<comment type="pathway">
    <text evidence="1 4">Cofactor biosynthesis; pyrroloquinoline quinone biosynthesis.</text>
</comment>